<dbReference type="EMBL" id="FOCF01000002">
    <property type="protein sequence ID" value="SEM81566.1"/>
    <property type="molecule type" value="Genomic_DNA"/>
</dbReference>
<keyword evidence="2" id="KW-1185">Reference proteome</keyword>
<accession>A0A1H8BFP2</accession>
<organism evidence="1 2">
    <name type="scientific">Sphingomonas gellani</name>
    <dbReference type="NCBI Taxonomy" id="1166340"/>
    <lineage>
        <taxon>Bacteria</taxon>
        <taxon>Pseudomonadati</taxon>
        <taxon>Pseudomonadota</taxon>
        <taxon>Alphaproteobacteria</taxon>
        <taxon>Sphingomonadales</taxon>
        <taxon>Sphingomonadaceae</taxon>
        <taxon>Sphingomonas</taxon>
    </lineage>
</organism>
<protein>
    <submittedName>
        <fullName evidence="1">Uncharacterized protein</fullName>
    </submittedName>
</protein>
<sequence length="74" mass="8112">MPRSTPTLPHAGCTFVHPAEHPQAEPVRTWAAHVDAGRIGTRPPPNPDALAILHATDALFRSFRNPRSVWERGA</sequence>
<dbReference type="RefSeq" id="WP_093664687.1">
    <property type="nucleotide sequence ID" value="NZ_FOCF01000002.1"/>
</dbReference>
<reference evidence="2" key="1">
    <citation type="submission" date="2016-10" db="EMBL/GenBank/DDBJ databases">
        <authorList>
            <person name="Varghese N."/>
            <person name="Submissions S."/>
        </authorList>
    </citation>
    <scope>NUCLEOTIDE SEQUENCE [LARGE SCALE GENOMIC DNA]</scope>
    <source>
        <strain evidence="2">S6-262</strain>
    </source>
</reference>
<evidence type="ECO:0000313" key="1">
    <source>
        <dbReference type="EMBL" id="SEM81566.1"/>
    </source>
</evidence>
<dbReference type="AlphaFoldDB" id="A0A1H8BFP2"/>
<gene>
    <name evidence="1" type="ORF">SAMN05192583_1345</name>
</gene>
<dbReference type="Proteomes" id="UP000199206">
    <property type="component" value="Unassembled WGS sequence"/>
</dbReference>
<proteinExistence type="predicted"/>
<dbReference type="STRING" id="1166340.SAMN05192583_1345"/>
<name>A0A1H8BFP2_9SPHN</name>
<dbReference type="OrthoDB" id="7433418at2"/>
<evidence type="ECO:0000313" key="2">
    <source>
        <dbReference type="Proteomes" id="UP000199206"/>
    </source>
</evidence>